<evidence type="ECO:0000256" key="2">
    <source>
        <dbReference type="ARBA" id="ARBA00022475"/>
    </source>
</evidence>
<evidence type="ECO:0000259" key="7">
    <source>
        <dbReference type="PROSITE" id="PS50850"/>
    </source>
</evidence>
<keyword evidence="2" id="KW-1003">Cell membrane</keyword>
<feature type="transmembrane region" description="Helical" evidence="6">
    <location>
        <begin position="328"/>
        <end position="347"/>
    </location>
</feature>
<comment type="caution">
    <text evidence="8">The sequence shown here is derived from an EMBL/GenBank/DDBJ whole genome shotgun (WGS) entry which is preliminary data.</text>
</comment>
<evidence type="ECO:0000256" key="4">
    <source>
        <dbReference type="ARBA" id="ARBA00022989"/>
    </source>
</evidence>
<keyword evidence="5 6" id="KW-0472">Membrane</keyword>
<reference evidence="8 9" key="1">
    <citation type="journal article" date="2014" name="PLoS Genet.">
        <title>Phylogenetically driven sequencing of extremely halophilic archaea reveals strategies for static and dynamic osmo-response.</title>
        <authorList>
            <person name="Becker E.A."/>
            <person name="Seitzer P.M."/>
            <person name="Tritt A."/>
            <person name="Larsen D."/>
            <person name="Krusor M."/>
            <person name="Yao A.I."/>
            <person name="Wu D."/>
            <person name="Madern D."/>
            <person name="Eisen J.A."/>
            <person name="Darling A.E."/>
            <person name="Facciotti M.T."/>
        </authorList>
    </citation>
    <scope>NUCLEOTIDE SEQUENCE [LARGE SCALE GENOMIC DNA]</scope>
    <source>
        <strain evidence="8 9">GA33</strain>
    </source>
</reference>
<evidence type="ECO:0000313" key="9">
    <source>
        <dbReference type="Proteomes" id="UP000011599"/>
    </source>
</evidence>
<feature type="transmembrane region" description="Helical" evidence="6">
    <location>
        <begin position="74"/>
        <end position="92"/>
    </location>
</feature>
<protein>
    <submittedName>
        <fullName evidence="8">Major facilitator superfamily protein</fullName>
    </submittedName>
</protein>
<dbReference type="eggNOG" id="arCOG00134">
    <property type="taxonomic scope" value="Archaea"/>
</dbReference>
<feature type="transmembrane region" description="Helical" evidence="6">
    <location>
        <begin position="12"/>
        <end position="34"/>
    </location>
</feature>
<sequence>MIYPVLLPHLQAAYDLDYTTAGLLLTVLFLAYAFGQLPGGVLADRFAERHILAGSVALCAATILLVVTAGTPALLFLATILFGFGAALYAVARYTTLARLYPDTIGSANGVTAAAQDAGQSVLPPLAGLLAGVLAWQYGFGFAIPLFVGVAILLWWVVPESDGEGSSVDSGAADDSGTGTDADGALSLETARLVASELRNPSIMYGTAIFTLGLCIWQAFTGFYPTYVIEVKGLSSTVASILFGTFFALGVVIKPIAGGAYDRIGLRRSLLVLLGVSGSALAVLPFVEGLVPIAAITVLVSFLLGFGVVTEAYLILELPEEIRGTGFGLLRTIAFGVGALSPVVFGAAADRGLFDYAFFALAAIAAVMILLALRVPAAKETESDDRRPSEDPSA</sequence>
<dbReference type="Proteomes" id="UP000011599">
    <property type="component" value="Unassembled WGS sequence"/>
</dbReference>
<dbReference type="PANTHER" id="PTHR43124:SF3">
    <property type="entry name" value="CHLORAMPHENICOL EFFLUX PUMP RV0191"/>
    <property type="match status" value="1"/>
</dbReference>
<evidence type="ECO:0000313" key="8">
    <source>
        <dbReference type="EMBL" id="ELY42824.1"/>
    </source>
</evidence>
<dbReference type="InterPro" id="IPR050189">
    <property type="entry name" value="MFS_Efflux_Transporters"/>
</dbReference>
<dbReference type="EMBL" id="AOHW01000022">
    <property type="protein sequence ID" value="ELY42824.1"/>
    <property type="molecule type" value="Genomic_DNA"/>
</dbReference>
<feature type="transmembrane region" description="Helical" evidence="6">
    <location>
        <begin position="293"/>
        <end position="316"/>
    </location>
</feature>
<dbReference type="PROSITE" id="PS50850">
    <property type="entry name" value="MFS"/>
    <property type="match status" value="1"/>
</dbReference>
<dbReference type="PANTHER" id="PTHR43124">
    <property type="entry name" value="PURINE EFFLUX PUMP PBUE"/>
    <property type="match status" value="1"/>
</dbReference>
<organism evidence="8 9">
    <name type="scientific">Natronorubrum tibetense GA33</name>
    <dbReference type="NCBI Taxonomy" id="1114856"/>
    <lineage>
        <taxon>Archaea</taxon>
        <taxon>Methanobacteriati</taxon>
        <taxon>Methanobacteriota</taxon>
        <taxon>Stenosarchaea group</taxon>
        <taxon>Halobacteria</taxon>
        <taxon>Halobacteriales</taxon>
        <taxon>Natrialbaceae</taxon>
        <taxon>Natronorubrum</taxon>
    </lineage>
</organism>
<feature type="transmembrane region" description="Helical" evidence="6">
    <location>
        <begin position="353"/>
        <end position="373"/>
    </location>
</feature>
<name>L9VZZ0_9EURY</name>
<keyword evidence="9" id="KW-1185">Reference proteome</keyword>
<proteinExistence type="predicted"/>
<comment type="subcellular location">
    <subcellularLocation>
        <location evidence="1">Cell membrane</location>
        <topology evidence="1">Multi-pass membrane protein</topology>
    </subcellularLocation>
</comment>
<evidence type="ECO:0000256" key="6">
    <source>
        <dbReference type="SAM" id="Phobius"/>
    </source>
</evidence>
<evidence type="ECO:0000256" key="1">
    <source>
        <dbReference type="ARBA" id="ARBA00004651"/>
    </source>
</evidence>
<evidence type="ECO:0000256" key="5">
    <source>
        <dbReference type="ARBA" id="ARBA00023136"/>
    </source>
</evidence>
<keyword evidence="4 6" id="KW-1133">Transmembrane helix</keyword>
<dbReference type="STRING" id="1114856.GCA_000383975_01124"/>
<dbReference type="InterPro" id="IPR020846">
    <property type="entry name" value="MFS_dom"/>
</dbReference>
<feature type="transmembrane region" description="Helical" evidence="6">
    <location>
        <begin position="202"/>
        <end position="224"/>
    </location>
</feature>
<feature type="transmembrane region" description="Helical" evidence="6">
    <location>
        <begin position="236"/>
        <end position="257"/>
    </location>
</feature>
<dbReference type="PATRIC" id="fig|1114856.3.peg.1210"/>
<feature type="transmembrane region" description="Helical" evidence="6">
    <location>
        <begin position="269"/>
        <end position="287"/>
    </location>
</feature>
<feature type="domain" description="Major facilitator superfamily (MFS) profile" evidence="7">
    <location>
        <begin position="1"/>
        <end position="380"/>
    </location>
</feature>
<dbReference type="SUPFAM" id="SSF103473">
    <property type="entry name" value="MFS general substrate transporter"/>
    <property type="match status" value="1"/>
</dbReference>
<dbReference type="Pfam" id="PF07690">
    <property type="entry name" value="MFS_1"/>
    <property type="match status" value="1"/>
</dbReference>
<evidence type="ECO:0000256" key="3">
    <source>
        <dbReference type="ARBA" id="ARBA00022692"/>
    </source>
</evidence>
<dbReference type="AlphaFoldDB" id="L9VZZ0"/>
<dbReference type="GO" id="GO:0005886">
    <property type="term" value="C:plasma membrane"/>
    <property type="evidence" value="ECO:0007669"/>
    <property type="project" value="UniProtKB-SubCell"/>
</dbReference>
<accession>L9VZZ0</accession>
<feature type="transmembrane region" description="Helical" evidence="6">
    <location>
        <begin position="135"/>
        <end position="158"/>
    </location>
</feature>
<dbReference type="InterPro" id="IPR011701">
    <property type="entry name" value="MFS"/>
</dbReference>
<gene>
    <name evidence="8" type="ORF">C496_05807</name>
</gene>
<keyword evidence="3 6" id="KW-0812">Transmembrane</keyword>
<dbReference type="InterPro" id="IPR036259">
    <property type="entry name" value="MFS_trans_sf"/>
</dbReference>
<dbReference type="Gene3D" id="1.20.1250.20">
    <property type="entry name" value="MFS general substrate transporter like domains"/>
    <property type="match status" value="2"/>
</dbReference>
<dbReference type="GO" id="GO:0022857">
    <property type="term" value="F:transmembrane transporter activity"/>
    <property type="evidence" value="ECO:0007669"/>
    <property type="project" value="InterPro"/>
</dbReference>